<feature type="transmembrane region" description="Helical" evidence="15">
    <location>
        <begin position="5"/>
        <end position="26"/>
    </location>
</feature>
<dbReference type="SUPFAM" id="SSF158442">
    <property type="entry name" value="DsbB-like"/>
    <property type="match status" value="1"/>
</dbReference>
<keyword evidence="12 14" id="KW-0143">Chaperone</keyword>
<keyword evidence="6 14" id="KW-0812">Transmembrane</keyword>
<keyword evidence="5" id="KW-0997">Cell inner membrane</keyword>
<evidence type="ECO:0000256" key="2">
    <source>
        <dbReference type="ARBA" id="ARBA00008823"/>
    </source>
</evidence>
<evidence type="ECO:0000256" key="9">
    <source>
        <dbReference type="ARBA" id="ARBA00023002"/>
    </source>
</evidence>
<evidence type="ECO:0000256" key="15">
    <source>
        <dbReference type="SAM" id="Phobius"/>
    </source>
</evidence>
<keyword evidence="3 14" id="KW-0813">Transport</keyword>
<feature type="transmembrane region" description="Helical" evidence="15">
    <location>
        <begin position="66"/>
        <end position="84"/>
    </location>
</feature>
<dbReference type="InterPro" id="IPR050183">
    <property type="entry name" value="DsbB"/>
</dbReference>
<dbReference type="InterPro" id="IPR023380">
    <property type="entry name" value="DsbB-like_sf"/>
</dbReference>
<evidence type="ECO:0000313" key="17">
    <source>
        <dbReference type="Proteomes" id="UP001063782"/>
    </source>
</evidence>
<keyword evidence="4 14" id="KW-1003">Cell membrane</keyword>
<evidence type="ECO:0000256" key="10">
    <source>
        <dbReference type="ARBA" id="ARBA00023136"/>
    </source>
</evidence>
<accession>A0ABY6F6M1</accession>
<name>A0ABY6F6M1_9GAMM</name>
<dbReference type="InterPro" id="IPR003752">
    <property type="entry name" value="DiS_bond_form_DsbB/BdbC"/>
</dbReference>
<organism evidence="16 17">
    <name type="scientific">Moraxella nasicaprae</name>
    <dbReference type="NCBI Taxonomy" id="2904122"/>
    <lineage>
        <taxon>Bacteria</taxon>
        <taxon>Pseudomonadati</taxon>
        <taxon>Pseudomonadota</taxon>
        <taxon>Gammaproteobacteria</taxon>
        <taxon>Moraxellales</taxon>
        <taxon>Moraxellaceae</taxon>
        <taxon>Moraxella</taxon>
    </lineage>
</organism>
<keyword evidence="13 14" id="KW-0676">Redox-active center</keyword>
<dbReference type="RefSeq" id="WP_263077259.1">
    <property type="nucleotide sequence ID" value="NZ_CP089977.1"/>
</dbReference>
<evidence type="ECO:0000256" key="3">
    <source>
        <dbReference type="ARBA" id="ARBA00022448"/>
    </source>
</evidence>
<evidence type="ECO:0000256" key="12">
    <source>
        <dbReference type="ARBA" id="ARBA00023186"/>
    </source>
</evidence>
<dbReference type="PANTHER" id="PTHR36570:SF3">
    <property type="entry name" value="DISULFIDE BOND FORMATION PROTEIN B"/>
    <property type="match status" value="1"/>
</dbReference>
<evidence type="ECO:0000313" key="16">
    <source>
        <dbReference type="EMBL" id="UXZ05742.1"/>
    </source>
</evidence>
<comment type="subcellular location">
    <subcellularLocation>
        <location evidence="1">Cell inner membrane</location>
        <topology evidence="1">Multi-pass membrane protein</topology>
    </subcellularLocation>
    <subcellularLocation>
        <location evidence="14">Cell membrane</location>
        <topology evidence="14">Multi-pass membrane protein</topology>
    </subcellularLocation>
</comment>
<dbReference type="EMBL" id="CP089977">
    <property type="protein sequence ID" value="UXZ05742.1"/>
    <property type="molecule type" value="Genomic_DNA"/>
</dbReference>
<evidence type="ECO:0000256" key="14">
    <source>
        <dbReference type="HAMAP-Rule" id="MF_00286"/>
    </source>
</evidence>
<protein>
    <recommendedName>
        <fullName evidence="14">Disulfide bond formation protein B</fullName>
    </recommendedName>
    <alternativeName>
        <fullName evidence="14">Disulfide oxidoreductase</fullName>
    </alternativeName>
</protein>
<comment type="similarity">
    <text evidence="2 14">Belongs to the DsbB family.</text>
</comment>
<sequence length="165" mass="17826">MTYRLLNGLLVLIAAAASLFAIGYLQLRLGLDPCPLCIFQRIGLWSMAVFALLASLINPQGKILRALFWLGSVAGTLWGLGVALRHTWLHYSPSAVPSCGAGLGYWVDTLPMAEVISIVLAGNGDCSMIDWSFLGLSIPAWTAVLFLVILGIQFVILTKIIKKLP</sequence>
<feature type="topological domain" description="Cytoplasmic" evidence="14">
    <location>
        <begin position="1"/>
        <end position="6"/>
    </location>
</feature>
<dbReference type="Gene3D" id="1.20.1550.10">
    <property type="entry name" value="DsbB-like"/>
    <property type="match status" value="1"/>
</dbReference>
<dbReference type="Pfam" id="PF02600">
    <property type="entry name" value="DsbB"/>
    <property type="match status" value="1"/>
</dbReference>
<proteinExistence type="inferred from homology"/>
<feature type="topological domain" description="Periplasmic" evidence="14">
    <location>
        <begin position="25"/>
        <end position="42"/>
    </location>
</feature>
<keyword evidence="11 14" id="KW-1015">Disulfide bond</keyword>
<evidence type="ECO:0000256" key="1">
    <source>
        <dbReference type="ARBA" id="ARBA00004429"/>
    </source>
</evidence>
<keyword evidence="17" id="KW-1185">Reference proteome</keyword>
<evidence type="ECO:0000256" key="8">
    <source>
        <dbReference type="ARBA" id="ARBA00022989"/>
    </source>
</evidence>
<dbReference type="PANTHER" id="PTHR36570">
    <property type="entry name" value="DISULFIDE BOND FORMATION PROTEIN B"/>
    <property type="match status" value="1"/>
</dbReference>
<feature type="topological domain" description="Cytoplasmic" evidence="14">
    <location>
        <begin position="160"/>
        <end position="165"/>
    </location>
</feature>
<feature type="transmembrane region" description="Helical" evidence="15">
    <location>
        <begin position="138"/>
        <end position="157"/>
    </location>
</feature>
<evidence type="ECO:0000256" key="6">
    <source>
        <dbReference type="ARBA" id="ARBA00022692"/>
    </source>
</evidence>
<comment type="function">
    <text evidence="14">Required for disulfide bond formation in some periplasmic proteins. Acts by oxidizing the DsbA protein.</text>
</comment>
<dbReference type="Proteomes" id="UP001063782">
    <property type="component" value="Chromosome"/>
</dbReference>
<feature type="transmembrane region" description="Helical" evidence="15">
    <location>
        <begin position="38"/>
        <end position="57"/>
    </location>
</feature>
<gene>
    <name evidence="14" type="primary">dsbB</name>
    <name evidence="16" type="ORF">LU297_04740</name>
</gene>
<keyword evidence="8 14" id="KW-1133">Transmembrane helix</keyword>
<keyword evidence="9 14" id="KW-0560">Oxidoreductase</keyword>
<dbReference type="InterPro" id="IPR022920">
    <property type="entry name" value="Disulphide_bond_form_DsbB"/>
</dbReference>
<reference evidence="16" key="1">
    <citation type="submission" date="2021-12" db="EMBL/GenBank/DDBJ databases">
        <title>taxonomy of Moraxella sp. ZY201224.</title>
        <authorList>
            <person name="Li F."/>
        </authorList>
    </citation>
    <scope>NUCLEOTIDE SEQUENCE</scope>
    <source>
        <strain evidence="16">ZY201224</strain>
    </source>
</reference>
<keyword evidence="7 14" id="KW-0249">Electron transport</keyword>
<keyword evidence="10 14" id="KW-0472">Membrane</keyword>
<evidence type="ECO:0000256" key="7">
    <source>
        <dbReference type="ARBA" id="ARBA00022982"/>
    </source>
</evidence>
<evidence type="ECO:0000256" key="11">
    <source>
        <dbReference type="ARBA" id="ARBA00023157"/>
    </source>
</evidence>
<feature type="disulfide bond" description="Redox-active" evidence="14">
    <location>
        <begin position="34"/>
        <end position="37"/>
    </location>
</feature>
<comment type="caution">
    <text evidence="14">Lacks conserved residue(s) required for the propagation of feature annotation.</text>
</comment>
<dbReference type="HAMAP" id="MF_00286">
    <property type="entry name" value="DsbB"/>
    <property type="match status" value="1"/>
</dbReference>
<evidence type="ECO:0000256" key="13">
    <source>
        <dbReference type="ARBA" id="ARBA00023284"/>
    </source>
</evidence>
<evidence type="ECO:0000256" key="4">
    <source>
        <dbReference type="ARBA" id="ARBA00022475"/>
    </source>
</evidence>
<evidence type="ECO:0000256" key="5">
    <source>
        <dbReference type="ARBA" id="ARBA00022519"/>
    </source>
</evidence>